<dbReference type="PANTHER" id="PTHR43081:SF18">
    <property type="entry name" value="BLL7624 PROTEIN"/>
    <property type="match status" value="1"/>
</dbReference>
<dbReference type="Gene3D" id="3.30.70.1230">
    <property type="entry name" value="Nucleotide cyclase"/>
    <property type="match status" value="1"/>
</dbReference>
<keyword evidence="1" id="KW-0472">Membrane</keyword>
<dbReference type="Proteomes" id="UP001156856">
    <property type="component" value="Unassembled WGS sequence"/>
</dbReference>
<evidence type="ECO:0000313" key="3">
    <source>
        <dbReference type="EMBL" id="GEP07434.1"/>
    </source>
</evidence>
<dbReference type="GO" id="GO:0004016">
    <property type="term" value="F:adenylate cyclase activity"/>
    <property type="evidence" value="ECO:0007669"/>
    <property type="project" value="UniProtKB-ARBA"/>
</dbReference>
<feature type="transmembrane region" description="Helical" evidence="1">
    <location>
        <begin position="214"/>
        <end position="234"/>
    </location>
</feature>
<feature type="domain" description="Guanylate cyclase" evidence="2">
    <location>
        <begin position="292"/>
        <end position="427"/>
    </location>
</feature>
<reference evidence="4" key="4">
    <citation type="submission" date="2023-01" db="EMBL/GenBank/DDBJ databases">
        <title>Draft genome sequence of Methylobacterium oxalidis strain NBRC 107715.</title>
        <authorList>
            <person name="Sun Q."/>
            <person name="Mori K."/>
        </authorList>
    </citation>
    <scope>NUCLEOTIDE SEQUENCE</scope>
    <source>
        <strain evidence="4">NBRC 107715</strain>
    </source>
</reference>
<evidence type="ECO:0000313" key="4">
    <source>
        <dbReference type="EMBL" id="GLS65352.1"/>
    </source>
</evidence>
<reference evidence="4" key="1">
    <citation type="journal article" date="2014" name="Int. J. Syst. Evol. Microbiol.">
        <title>Complete genome of a new Firmicutes species belonging to the dominant human colonic microbiota ('Ruminococcus bicirculans') reveals two chromosomes and a selective capacity to utilize plant glucans.</title>
        <authorList>
            <consortium name="NISC Comparative Sequencing Program"/>
            <person name="Wegmann U."/>
            <person name="Louis P."/>
            <person name="Goesmann A."/>
            <person name="Henrissat B."/>
            <person name="Duncan S.H."/>
            <person name="Flint H.J."/>
        </authorList>
    </citation>
    <scope>NUCLEOTIDE SEQUENCE</scope>
    <source>
        <strain evidence="4">NBRC 107715</strain>
    </source>
</reference>
<evidence type="ECO:0000259" key="2">
    <source>
        <dbReference type="PROSITE" id="PS50125"/>
    </source>
</evidence>
<feature type="transmembrane region" description="Helical" evidence="1">
    <location>
        <begin position="14"/>
        <end position="36"/>
    </location>
</feature>
<dbReference type="PROSITE" id="PS50125">
    <property type="entry name" value="GUANYLATE_CYCLASE_2"/>
    <property type="match status" value="1"/>
</dbReference>
<dbReference type="InterPro" id="IPR029787">
    <property type="entry name" value="Nucleotide_cyclase"/>
</dbReference>
<reference evidence="6" key="2">
    <citation type="journal article" date="2019" name="Int. J. Syst. Evol. Microbiol.">
        <title>The Global Catalogue of Microorganisms (GCM) 10K type strain sequencing project: providing services to taxonomists for standard genome sequencing and annotation.</title>
        <authorList>
            <consortium name="The Broad Institute Genomics Platform"/>
            <consortium name="The Broad Institute Genome Sequencing Center for Infectious Disease"/>
            <person name="Wu L."/>
            <person name="Ma J."/>
        </authorList>
    </citation>
    <scope>NUCLEOTIDE SEQUENCE [LARGE SCALE GENOMIC DNA]</scope>
    <source>
        <strain evidence="6">NBRC 107715</strain>
    </source>
</reference>
<accession>A0A512JBU5</accession>
<dbReference type="GO" id="GO:0035556">
    <property type="term" value="P:intracellular signal transduction"/>
    <property type="evidence" value="ECO:0007669"/>
    <property type="project" value="InterPro"/>
</dbReference>
<dbReference type="InterPro" id="IPR021796">
    <property type="entry name" value="Tll0287-like_dom"/>
</dbReference>
<dbReference type="AlphaFoldDB" id="A0A512JBU5"/>
<dbReference type="SUPFAM" id="SSF55073">
    <property type="entry name" value="Nucleotide cyclase"/>
    <property type="match status" value="1"/>
</dbReference>
<keyword evidence="6" id="KW-1185">Reference proteome</keyword>
<dbReference type="EMBL" id="BSPK01000069">
    <property type="protein sequence ID" value="GLS65352.1"/>
    <property type="molecule type" value="Genomic_DNA"/>
</dbReference>
<evidence type="ECO:0000313" key="6">
    <source>
        <dbReference type="Proteomes" id="UP001156856"/>
    </source>
</evidence>
<dbReference type="PANTHER" id="PTHR43081">
    <property type="entry name" value="ADENYLATE CYCLASE, TERMINAL-DIFFERENTIATION SPECIFIC-RELATED"/>
    <property type="match status" value="1"/>
</dbReference>
<dbReference type="InterPro" id="IPR001054">
    <property type="entry name" value="A/G_cyclase"/>
</dbReference>
<protein>
    <submittedName>
        <fullName evidence="3">Adenylate cyclase</fullName>
    </submittedName>
</protein>
<dbReference type="OrthoDB" id="9789782at2"/>
<reference evidence="3 5" key="3">
    <citation type="submission" date="2019-07" db="EMBL/GenBank/DDBJ databases">
        <title>Whole genome shotgun sequence of Methylobacterium oxalidis NBRC 107715.</title>
        <authorList>
            <person name="Hosoyama A."/>
            <person name="Uohara A."/>
            <person name="Ohji S."/>
            <person name="Ichikawa N."/>
        </authorList>
    </citation>
    <scope>NUCLEOTIDE SEQUENCE [LARGE SCALE GENOMIC DNA]</scope>
    <source>
        <strain evidence="3 5">NBRC 107715</strain>
    </source>
</reference>
<dbReference type="EMBL" id="BJZU01000153">
    <property type="protein sequence ID" value="GEP07434.1"/>
    <property type="molecule type" value="Genomic_DNA"/>
</dbReference>
<dbReference type="InterPro" id="IPR050697">
    <property type="entry name" value="Adenylyl/Guanylyl_Cyclase_3/4"/>
</dbReference>
<sequence length="538" mass="59430">MSNLSERTASHQRIMGPLLVCAILLGLSGLPVAVWLDLRDLSERTLESQARETGRIIDAMRSFYASDVVQAINTATGKIETRHDYKGIQNAIPIPATLSLELGARISGENGSVKYRFISDLPFKDRKPHELDAFEQAALAHLRANPQAASDVEVSGSIFDRQVRIAAPIHMEVACVRCHNTHPLSPKTDWKVGDVRGIQEIVLRQPIAANVLSFKYLLGYFVFAALAGTTFLVLQSRQRRLIDRMNRELVESNSFLASISVQIAKYISPQVYKSIFSGERNVSVATERKKLTIFFSDIKDFTAATERLQPEELTALLNEYLTEMTAIALQYGGTVDKYIGDAILVFFGDPETKGVREDARACVCMAIAMQRRLGELNARWRRGGIECPFQARMGINTGYCNVGNFGSEERMDYTIIGAEANLAARLQSSAAPNGIMMSYETYALVNDIVRARPQEAIRMKGISREVVPYAVEGDLAAPSGEETVFSEHGRGIDVFIDVNALEVESAAHLKRRLTEALAALEKRAEQAKPASEKGLLQA</sequence>
<dbReference type="CDD" id="cd07302">
    <property type="entry name" value="CHD"/>
    <property type="match status" value="1"/>
</dbReference>
<dbReference type="SMART" id="SM00044">
    <property type="entry name" value="CYCc"/>
    <property type="match status" value="1"/>
</dbReference>
<dbReference type="Proteomes" id="UP000321960">
    <property type="component" value="Unassembled WGS sequence"/>
</dbReference>
<comment type="caution">
    <text evidence="3">The sequence shown here is derived from an EMBL/GenBank/DDBJ whole genome shotgun (WGS) entry which is preliminary data.</text>
</comment>
<keyword evidence="1" id="KW-1133">Transmembrane helix</keyword>
<keyword evidence="1" id="KW-0812">Transmembrane</keyword>
<dbReference type="Pfam" id="PF00211">
    <property type="entry name" value="Guanylate_cyc"/>
    <property type="match status" value="1"/>
</dbReference>
<evidence type="ECO:0000256" key="1">
    <source>
        <dbReference type="SAM" id="Phobius"/>
    </source>
</evidence>
<dbReference type="RefSeq" id="WP_147028884.1">
    <property type="nucleotide sequence ID" value="NZ_BJZU01000153.1"/>
</dbReference>
<organism evidence="3 5">
    <name type="scientific">Methylobacterium oxalidis</name>
    <dbReference type="NCBI Taxonomy" id="944322"/>
    <lineage>
        <taxon>Bacteria</taxon>
        <taxon>Pseudomonadati</taxon>
        <taxon>Pseudomonadota</taxon>
        <taxon>Alphaproteobacteria</taxon>
        <taxon>Hyphomicrobiales</taxon>
        <taxon>Methylobacteriaceae</taxon>
        <taxon>Methylobacterium</taxon>
    </lineage>
</organism>
<name>A0A512JBU5_9HYPH</name>
<proteinExistence type="predicted"/>
<dbReference type="Pfam" id="PF11845">
    <property type="entry name" value="Tll0287-like"/>
    <property type="match status" value="1"/>
</dbReference>
<dbReference type="GO" id="GO:0006171">
    <property type="term" value="P:cAMP biosynthetic process"/>
    <property type="evidence" value="ECO:0007669"/>
    <property type="project" value="TreeGrafter"/>
</dbReference>
<gene>
    <name evidence="4" type="ORF">GCM10007888_37340</name>
    <name evidence="3" type="ORF">MOX02_54720</name>
</gene>
<evidence type="ECO:0000313" key="5">
    <source>
        <dbReference type="Proteomes" id="UP000321960"/>
    </source>
</evidence>